<evidence type="ECO:0000313" key="2">
    <source>
        <dbReference type="Proteomes" id="UP000324222"/>
    </source>
</evidence>
<dbReference type="Proteomes" id="UP000324222">
    <property type="component" value="Unassembled WGS sequence"/>
</dbReference>
<proteinExistence type="predicted"/>
<dbReference type="OrthoDB" id="6375565at2759"/>
<name>A0A5B7DYU2_PORTR</name>
<dbReference type="EMBL" id="VSRR010001573">
    <property type="protein sequence ID" value="MPC26227.1"/>
    <property type="molecule type" value="Genomic_DNA"/>
</dbReference>
<dbReference type="InterPro" id="IPR012337">
    <property type="entry name" value="RNaseH-like_sf"/>
</dbReference>
<dbReference type="AlphaFoldDB" id="A0A5B7DYU2"/>
<comment type="caution">
    <text evidence="1">The sequence shown here is derived from an EMBL/GenBank/DDBJ whole genome shotgun (WGS) entry which is preliminary data.</text>
</comment>
<dbReference type="PANTHER" id="PTHR37162">
    <property type="entry name" value="HAT FAMILY DIMERISATION DOMAINCONTAINING PROTEIN-RELATED"/>
    <property type="match status" value="1"/>
</dbReference>
<protein>
    <submittedName>
        <fullName evidence="1">Zinc finger protein 862</fullName>
    </submittedName>
</protein>
<organism evidence="1 2">
    <name type="scientific">Portunus trituberculatus</name>
    <name type="common">Swimming crab</name>
    <name type="synonym">Neptunus trituberculatus</name>
    <dbReference type="NCBI Taxonomy" id="210409"/>
    <lineage>
        <taxon>Eukaryota</taxon>
        <taxon>Metazoa</taxon>
        <taxon>Ecdysozoa</taxon>
        <taxon>Arthropoda</taxon>
        <taxon>Crustacea</taxon>
        <taxon>Multicrustacea</taxon>
        <taxon>Malacostraca</taxon>
        <taxon>Eumalacostraca</taxon>
        <taxon>Eucarida</taxon>
        <taxon>Decapoda</taxon>
        <taxon>Pleocyemata</taxon>
        <taxon>Brachyura</taxon>
        <taxon>Eubrachyura</taxon>
        <taxon>Portunoidea</taxon>
        <taxon>Portunidae</taxon>
        <taxon>Portuninae</taxon>
        <taxon>Portunus</taxon>
    </lineage>
</organism>
<gene>
    <name evidence="1" type="primary">ZNF862</name>
    <name evidence="1" type="ORF">E2C01_019362</name>
</gene>
<dbReference type="PANTHER" id="PTHR37162:SF1">
    <property type="entry name" value="BED-TYPE DOMAIN-CONTAINING PROTEIN"/>
    <property type="match status" value="1"/>
</dbReference>
<evidence type="ECO:0000313" key="1">
    <source>
        <dbReference type="EMBL" id="MPC26227.1"/>
    </source>
</evidence>
<accession>A0A5B7DYU2</accession>
<dbReference type="SUPFAM" id="SSF53098">
    <property type="entry name" value="Ribonuclease H-like"/>
    <property type="match status" value="1"/>
</dbReference>
<keyword evidence="2" id="KW-1185">Reference proteome</keyword>
<reference evidence="1 2" key="1">
    <citation type="submission" date="2019-05" db="EMBL/GenBank/DDBJ databases">
        <title>Another draft genome of Portunus trituberculatus and its Hox gene families provides insights of decapod evolution.</title>
        <authorList>
            <person name="Jeong J.-H."/>
            <person name="Song I."/>
            <person name="Kim S."/>
            <person name="Choi T."/>
            <person name="Kim D."/>
            <person name="Ryu S."/>
            <person name="Kim W."/>
        </authorList>
    </citation>
    <scope>NUCLEOTIDE SEQUENCE [LARGE SCALE GENOMIC DNA]</scope>
    <source>
        <tissue evidence="1">Muscle</tissue>
    </source>
</reference>
<sequence>MARVPRIIGQCDNPRAITLREWEKKFPWLKPSTKNPLKAVCHKCKVELTAEITPIKLHEKSAKHVQYCAAPSTSKTITELFASAKGQPSRSDAAKAAEIKLTAWMMEHNISFRASDHLCDVLKDSFPDSEITRNLKMKRTKCQSVCKNVLAKCYKEELAEKLRHNKFSILVDESTDVTTSQNVCIVARFAEEAAVVSKFWDLLPIFSSDNLEGASEGATSNRIFSSIMKSLSDFVVPVSNIIGFGSDGCRTMMGKNNSVSSKFKDLCPGIFIMKCICHSAHLCASEACKELPQEVEQLAQDVHNSLKHSSKRLAQFSEFQDFTGAVKYKILSPSRTRWLSLTAVVKRMLEQWGPLQLYFTDLNLQQCKTNTAVKNACENLHKVILLFPGFCVTQVHAAKPVSG</sequence>